<protein>
    <recommendedName>
        <fullName evidence="4">Methylosome subunit pICln</fullName>
    </recommendedName>
    <alternativeName>
        <fullName evidence="7">Chloride conductance regulatory protein ICln</fullName>
    </alternativeName>
</protein>
<gene>
    <name evidence="10" type="ORF">KOW79_013946</name>
</gene>
<evidence type="ECO:0000256" key="4">
    <source>
        <dbReference type="ARBA" id="ARBA00015653"/>
    </source>
</evidence>
<dbReference type="EMBL" id="JAHKSW010000016">
    <property type="protein sequence ID" value="KAG7322600.1"/>
    <property type="molecule type" value="Genomic_DNA"/>
</dbReference>
<keyword evidence="5" id="KW-0963">Cytoplasm</keyword>
<evidence type="ECO:0000256" key="3">
    <source>
        <dbReference type="ARBA" id="ARBA00007054"/>
    </source>
</evidence>
<evidence type="ECO:0000256" key="7">
    <source>
        <dbReference type="ARBA" id="ARBA00033090"/>
    </source>
</evidence>
<comment type="similarity">
    <text evidence="3">Belongs to the pICln (TC 1.A.47) family.</text>
</comment>
<dbReference type="GO" id="GO:0006821">
    <property type="term" value="P:chloride transport"/>
    <property type="evidence" value="ECO:0007669"/>
    <property type="project" value="InterPro"/>
</dbReference>
<dbReference type="Pfam" id="PF03517">
    <property type="entry name" value="Voldacs"/>
    <property type="match status" value="1"/>
</dbReference>
<evidence type="ECO:0000256" key="2">
    <source>
        <dbReference type="ARBA" id="ARBA00004496"/>
    </source>
</evidence>
<comment type="caution">
    <text evidence="10">The sequence shown here is derived from an EMBL/GenBank/DDBJ whole genome shotgun (WGS) entry which is preliminary data.</text>
</comment>
<dbReference type="Proteomes" id="UP000824219">
    <property type="component" value="Linkage Group LG16"/>
</dbReference>
<dbReference type="GO" id="GO:0000387">
    <property type="term" value="P:spliceosomal snRNP assembly"/>
    <property type="evidence" value="ECO:0007669"/>
    <property type="project" value="InterPro"/>
</dbReference>
<dbReference type="GO" id="GO:0006884">
    <property type="term" value="P:cell volume homeostasis"/>
    <property type="evidence" value="ECO:0007669"/>
    <property type="project" value="InterPro"/>
</dbReference>
<keyword evidence="11" id="KW-1185">Reference proteome</keyword>
<name>A0A9D3NI93_9TELE</name>
<comment type="subcellular location">
    <subcellularLocation>
        <location evidence="2">Cytoplasm</location>
    </subcellularLocation>
    <subcellularLocation>
        <location evidence="1">Nucleus</location>
    </subcellularLocation>
</comment>
<evidence type="ECO:0000313" key="11">
    <source>
        <dbReference type="Proteomes" id="UP000824219"/>
    </source>
</evidence>
<dbReference type="GO" id="GO:0005829">
    <property type="term" value="C:cytosol"/>
    <property type="evidence" value="ECO:0007669"/>
    <property type="project" value="InterPro"/>
</dbReference>
<dbReference type="PANTHER" id="PTHR21399:SF0">
    <property type="entry name" value="METHYLOSOME SUBUNIT PICLN"/>
    <property type="match status" value="1"/>
</dbReference>
<dbReference type="GO" id="GO:0034715">
    <property type="term" value="C:pICln-Sm protein complex"/>
    <property type="evidence" value="ECO:0007669"/>
    <property type="project" value="InterPro"/>
</dbReference>
<evidence type="ECO:0000256" key="1">
    <source>
        <dbReference type="ARBA" id="ARBA00004123"/>
    </source>
</evidence>
<dbReference type="PANTHER" id="PTHR21399">
    <property type="entry name" value="CHLORIDE CONDUCTANCE REGULATORY PROTEIN ICLN"/>
    <property type="match status" value="1"/>
</dbReference>
<dbReference type="GO" id="GO:0005886">
    <property type="term" value="C:plasma membrane"/>
    <property type="evidence" value="ECO:0007669"/>
    <property type="project" value="InterPro"/>
</dbReference>
<feature type="region of interest" description="Disordered" evidence="9">
    <location>
        <begin position="82"/>
        <end position="124"/>
    </location>
</feature>
<sequence length="265" mass="29353">MVVLQNVSPPREGVRLEEVDITAVLDGKRLGSGTLCVAESRVSWVDGSGVGFSLDYPSISLHAISRDLSAYPAEHLYVQVNSKHQEHSKDDEVKAKEEADGSDDDEEEEEEEEDDDDDVSTGAFTEIRFVPNDKGSLEKIFVAMSECQALHPDPDDSDSDFDGDEYDVEEAEQGQIDLPTPQHHSTAWLESGLRMQQLHEMMMHRLTLVLLESQGSLMTLKLTTDRTESLLFSLGQKHLKPSRNGLAGGDTELWNGSQSTGPYEC</sequence>
<dbReference type="GO" id="GO:0045292">
    <property type="term" value="P:mRNA cis splicing, via spliceosome"/>
    <property type="evidence" value="ECO:0007669"/>
    <property type="project" value="TreeGrafter"/>
</dbReference>
<feature type="compositionally biased region" description="Acidic residues" evidence="9">
    <location>
        <begin position="155"/>
        <end position="172"/>
    </location>
</feature>
<comment type="function">
    <text evidence="8">Involved in both the assembly of spliceosomal snRNPs and the methylation of Sm proteins. Chaperone that regulates the assembly of spliceosomal U1, U2, U4 and U5 small nuclear ribonucleoproteins (snRNPs), the building blocks of the spliceosome, and thereby plays an important role in the splicing of cellular pre-mRNAs. Most spliceosomal snRNPs contain a common set of Sm proteins SNRPB, SNRPD1, SNRPD2, SNRPD3, SNRPE, SNRPF and SNRPG that assemble in a heptameric protein ring on the Sm site of the small nuclear RNA to form the core snRNP (Sm core). In the cytosol, the Sm proteins SNRPD1, SNRPD2, SNRPE, SNRPF and SNRPG are trapped in an inactive 6S pICln-Sm complex by the chaperone CLNS1A that controls the assembly of the core snRNP. Dissociation by the SMN complex of CLNS1A from the trapped Sm proteins and their transfer to an SMN-Sm complex triggers the assembly of core snRNPs and their transport to the nucleus.</text>
</comment>
<dbReference type="GO" id="GO:0005681">
    <property type="term" value="C:spliceosomal complex"/>
    <property type="evidence" value="ECO:0007669"/>
    <property type="project" value="TreeGrafter"/>
</dbReference>
<feature type="compositionally biased region" description="Polar residues" evidence="9">
    <location>
        <begin position="254"/>
        <end position="265"/>
    </location>
</feature>
<dbReference type="InterPro" id="IPR011993">
    <property type="entry name" value="PH-like_dom_sf"/>
</dbReference>
<feature type="region of interest" description="Disordered" evidence="9">
    <location>
        <begin position="243"/>
        <end position="265"/>
    </location>
</feature>
<dbReference type="InterPro" id="IPR003521">
    <property type="entry name" value="ICln"/>
</dbReference>
<proteinExistence type="inferred from homology"/>
<dbReference type="GO" id="GO:0034709">
    <property type="term" value="C:methylosome"/>
    <property type="evidence" value="ECO:0007669"/>
    <property type="project" value="InterPro"/>
</dbReference>
<evidence type="ECO:0000256" key="5">
    <source>
        <dbReference type="ARBA" id="ARBA00022490"/>
    </source>
</evidence>
<feature type="compositionally biased region" description="Basic and acidic residues" evidence="9">
    <location>
        <begin position="83"/>
        <end position="99"/>
    </location>
</feature>
<evidence type="ECO:0000313" key="10">
    <source>
        <dbReference type="EMBL" id="KAG7322600.1"/>
    </source>
</evidence>
<reference evidence="10 11" key="1">
    <citation type="submission" date="2021-06" db="EMBL/GenBank/DDBJ databases">
        <title>Chromosome-level genome assembly of the red-tail catfish (Hemibagrus wyckioides).</title>
        <authorList>
            <person name="Shao F."/>
        </authorList>
    </citation>
    <scope>NUCLEOTIDE SEQUENCE [LARGE SCALE GENOMIC DNA]</scope>
    <source>
        <strain evidence="10">EC202008001</strain>
        <tissue evidence="10">Blood</tissue>
    </source>
</reference>
<dbReference type="Gene3D" id="2.30.29.30">
    <property type="entry name" value="Pleckstrin-homology domain (PH domain)/Phosphotyrosine-binding domain (PTB)"/>
    <property type="match status" value="1"/>
</dbReference>
<keyword evidence="6" id="KW-0539">Nucleus</keyword>
<accession>A0A9D3NI93</accession>
<feature type="compositionally biased region" description="Acidic residues" evidence="9">
    <location>
        <begin position="100"/>
        <end position="119"/>
    </location>
</feature>
<dbReference type="OrthoDB" id="19714at2759"/>
<dbReference type="InterPro" id="IPR039924">
    <property type="entry name" value="ICln/Lot5/Saf5"/>
</dbReference>
<feature type="region of interest" description="Disordered" evidence="9">
    <location>
        <begin position="149"/>
        <end position="173"/>
    </location>
</feature>
<dbReference type="PRINTS" id="PR01348">
    <property type="entry name" value="ICLNCHANNEL"/>
</dbReference>
<evidence type="ECO:0000256" key="9">
    <source>
        <dbReference type="SAM" id="MobiDB-lite"/>
    </source>
</evidence>
<dbReference type="AlphaFoldDB" id="A0A9D3NI93"/>
<evidence type="ECO:0000256" key="6">
    <source>
        <dbReference type="ARBA" id="ARBA00023242"/>
    </source>
</evidence>
<evidence type="ECO:0000256" key="8">
    <source>
        <dbReference type="ARBA" id="ARBA00045890"/>
    </source>
</evidence>
<organism evidence="10 11">
    <name type="scientific">Hemibagrus wyckioides</name>
    <dbReference type="NCBI Taxonomy" id="337641"/>
    <lineage>
        <taxon>Eukaryota</taxon>
        <taxon>Metazoa</taxon>
        <taxon>Chordata</taxon>
        <taxon>Craniata</taxon>
        <taxon>Vertebrata</taxon>
        <taxon>Euteleostomi</taxon>
        <taxon>Actinopterygii</taxon>
        <taxon>Neopterygii</taxon>
        <taxon>Teleostei</taxon>
        <taxon>Ostariophysi</taxon>
        <taxon>Siluriformes</taxon>
        <taxon>Bagridae</taxon>
        <taxon>Hemibagrus</taxon>
    </lineage>
</organism>